<dbReference type="Proteomes" id="UP000598174">
    <property type="component" value="Unassembled WGS sequence"/>
</dbReference>
<comment type="caution">
    <text evidence="1">The sequence shown here is derived from an EMBL/GenBank/DDBJ whole genome shotgun (WGS) entry which is preliminary data.</text>
</comment>
<sequence length="403" mass="44220">MITRADVEAAAATWARAESLTAVIDEFDLGFIVRLLPSDVGTGATVVDRATGRVSTWPNLPGGTLQRIYRERRADIVDPPRTADPEVQLRREARRRIAPSVAAHATVAGRLYIARGAKGDQELNHHPLVLERLAEQTPQETVRGCERHAELLVCSDVLHETDRRRSLAGQAPLTLDEARALLRESTFETFQIRVPGDPLGGQPNDPCETCTYVLTQLALLEWSATGALHPSTAAPEPNPDPARFSDVVASELLRGSWLPDVAPEMYVAMAEFEIGHALEVPGQQYRHESFPAAVDALAQTGSVVLHRRAPGLEQRTRLVYISPDWAQHSADALGEFAQVIGARLIPIGSVNNESVLAVDERGRIFDLDQAGEWFIADSYLEALETLTLGKTTHRVRDDGTWGY</sequence>
<reference evidence="1" key="1">
    <citation type="submission" date="2021-01" db="EMBL/GenBank/DDBJ databases">
        <title>Whole genome shotgun sequence of Actinoplanes ferrugineus NBRC 15555.</title>
        <authorList>
            <person name="Komaki H."/>
            <person name="Tamura T."/>
        </authorList>
    </citation>
    <scope>NUCLEOTIDE SEQUENCE</scope>
    <source>
        <strain evidence="1">NBRC 15555</strain>
    </source>
</reference>
<gene>
    <name evidence="1" type="ORF">Afe05nite_05030</name>
</gene>
<dbReference type="EMBL" id="BOMM01000002">
    <property type="protein sequence ID" value="GIE08663.1"/>
    <property type="molecule type" value="Genomic_DNA"/>
</dbReference>
<keyword evidence="2" id="KW-1185">Reference proteome</keyword>
<evidence type="ECO:0000313" key="2">
    <source>
        <dbReference type="Proteomes" id="UP000598174"/>
    </source>
</evidence>
<evidence type="ECO:0000313" key="1">
    <source>
        <dbReference type="EMBL" id="GIE08663.1"/>
    </source>
</evidence>
<organism evidence="1 2">
    <name type="scientific">Paractinoplanes ferrugineus</name>
    <dbReference type="NCBI Taxonomy" id="113564"/>
    <lineage>
        <taxon>Bacteria</taxon>
        <taxon>Bacillati</taxon>
        <taxon>Actinomycetota</taxon>
        <taxon>Actinomycetes</taxon>
        <taxon>Micromonosporales</taxon>
        <taxon>Micromonosporaceae</taxon>
        <taxon>Paractinoplanes</taxon>
    </lineage>
</organism>
<name>A0A919IV31_9ACTN</name>
<proteinExistence type="predicted"/>
<protein>
    <recommendedName>
        <fullName evidence="3">YwqJ-like deaminase</fullName>
    </recommendedName>
</protein>
<dbReference type="Pfam" id="PF14431">
    <property type="entry name" value="YwqJ-deaminase"/>
    <property type="match status" value="1"/>
</dbReference>
<evidence type="ECO:0008006" key="3">
    <source>
        <dbReference type="Google" id="ProtNLM"/>
    </source>
</evidence>
<accession>A0A919IV31</accession>
<dbReference type="AlphaFoldDB" id="A0A919IV31"/>
<dbReference type="InterPro" id="IPR025850">
    <property type="entry name" value="SUKH-3"/>
</dbReference>
<dbReference type="Pfam" id="PF14433">
    <property type="entry name" value="SUKH-3"/>
    <property type="match status" value="1"/>
</dbReference>
<dbReference type="RefSeq" id="WP_203815297.1">
    <property type="nucleotide sequence ID" value="NZ_BAAABP010000014.1"/>
</dbReference>
<dbReference type="InterPro" id="IPR025968">
    <property type="entry name" value="YwqJ_deaminase"/>
</dbReference>